<dbReference type="AlphaFoldDB" id="A0A8T0HLN0"/>
<dbReference type="Proteomes" id="UP000822688">
    <property type="component" value="Chromosome V"/>
</dbReference>
<evidence type="ECO:0000256" key="1">
    <source>
        <dbReference type="SAM" id="SignalP"/>
    </source>
</evidence>
<dbReference type="EMBL" id="CM026426">
    <property type="protein sequence ID" value="KAG0571694.1"/>
    <property type="molecule type" value="Genomic_DNA"/>
</dbReference>
<sequence length="109" mass="12336">MKRFCHTTLTPILCITQAAANGHMRVMLTYLQRPPYMHPWWHHLMYSSSVHSAMVSAYQMQYLFRGYQLSQVAPQQSPLTPILSLAQHMVPFGVPCNSCGQGSLNTNVV</sequence>
<comment type="caution">
    <text evidence="2">The sequence shown here is derived from an EMBL/GenBank/DDBJ whole genome shotgun (WGS) entry which is preliminary data.</text>
</comment>
<organism evidence="2 3">
    <name type="scientific">Ceratodon purpureus</name>
    <name type="common">Fire moss</name>
    <name type="synonym">Dicranum purpureum</name>
    <dbReference type="NCBI Taxonomy" id="3225"/>
    <lineage>
        <taxon>Eukaryota</taxon>
        <taxon>Viridiplantae</taxon>
        <taxon>Streptophyta</taxon>
        <taxon>Embryophyta</taxon>
        <taxon>Bryophyta</taxon>
        <taxon>Bryophytina</taxon>
        <taxon>Bryopsida</taxon>
        <taxon>Dicranidae</taxon>
        <taxon>Pseudoditrichales</taxon>
        <taxon>Ditrichaceae</taxon>
        <taxon>Ceratodon</taxon>
    </lineage>
</organism>
<proteinExistence type="predicted"/>
<gene>
    <name evidence="2" type="ORF">KC19_VG034700</name>
</gene>
<keyword evidence="3" id="KW-1185">Reference proteome</keyword>
<accession>A0A8T0HLN0</accession>
<name>A0A8T0HLN0_CERPU</name>
<keyword evidence="1" id="KW-0732">Signal</keyword>
<feature type="signal peptide" evidence="1">
    <location>
        <begin position="1"/>
        <end position="20"/>
    </location>
</feature>
<evidence type="ECO:0000313" key="3">
    <source>
        <dbReference type="Proteomes" id="UP000822688"/>
    </source>
</evidence>
<evidence type="ECO:0000313" key="2">
    <source>
        <dbReference type="EMBL" id="KAG0571694.1"/>
    </source>
</evidence>
<feature type="chain" id="PRO_5035935682" evidence="1">
    <location>
        <begin position="21"/>
        <end position="109"/>
    </location>
</feature>
<protein>
    <submittedName>
        <fullName evidence="2">Uncharacterized protein</fullName>
    </submittedName>
</protein>
<reference evidence="2" key="1">
    <citation type="submission" date="2020-06" db="EMBL/GenBank/DDBJ databases">
        <title>WGS assembly of Ceratodon purpureus strain R40.</title>
        <authorList>
            <person name="Carey S.B."/>
            <person name="Jenkins J."/>
            <person name="Shu S."/>
            <person name="Lovell J.T."/>
            <person name="Sreedasyam A."/>
            <person name="Maumus F."/>
            <person name="Tiley G.P."/>
            <person name="Fernandez-Pozo N."/>
            <person name="Barry K."/>
            <person name="Chen C."/>
            <person name="Wang M."/>
            <person name="Lipzen A."/>
            <person name="Daum C."/>
            <person name="Saski C.A."/>
            <person name="Payton A.C."/>
            <person name="Mcbreen J.C."/>
            <person name="Conrad R.E."/>
            <person name="Kollar L.M."/>
            <person name="Olsson S."/>
            <person name="Huttunen S."/>
            <person name="Landis J.B."/>
            <person name="Wickett N.J."/>
            <person name="Johnson M.G."/>
            <person name="Rensing S.A."/>
            <person name="Grimwood J."/>
            <person name="Schmutz J."/>
            <person name="Mcdaniel S.F."/>
        </authorList>
    </citation>
    <scope>NUCLEOTIDE SEQUENCE</scope>
    <source>
        <strain evidence="2">R40</strain>
    </source>
</reference>